<dbReference type="Proteomes" id="UP000824120">
    <property type="component" value="Chromosome 1"/>
</dbReference>
<gene>
    <name evidence="1" type="ORF">H5410_002061</name>
</gene>
<protein>
    <submittedName>
        <fullName evidence="1">Uncharacterized protein</fullName>
    </submittedName>
</protein>
<proteinExistence type="predicted"/>
<name>A0A9J6B0W1_SOLCO</name>
<dbReference type="AlphaFoldDB" id="A0A9J6B0W1"/>
<dbReference type="EMBL" id="JACXVP010000001">
    <property type="protein sequence ID" value="KAG5630344.1"/>
    <property type="molecule type" value="Genomic_DNA"/>
</dbReference>
<reference evidence="1 2" key="1">
    <citation type="submission" date="2020-09" db="EMBL/GenBank/DDBJ databases">
        <title>De no assembly of potato wild relative species, Solanum commersonii.</title>
        <authorList>
            <person name="Cho K."/>
        </authorList>
    </citation>
    <scope>NUCLEOTIDE SEQUENCE [LARGE SCALE GENOMIC DNA]</scope>
    <source>
        <strain evidence="1">LZ3.2</strain>
        <tissue evidence="1">Leaf</tissue>
    </source>
</reference>
<evidence type="ECO:0000313" key="1">
    <source>
        <dbReference type="EMBL" id="KAG5630344.1"/>
    </source>
</evidence>
<organism evidence="1 2">
    <name type="scientific">Solanum commersonii</name>
    <name type="common">Commerson's wild potato</name>
    <name type="synonym">Commerson's nightshade</name>
    <dbReference type="NCBI Taxonomy" id="4109"/>
    <lineage>
        <taxon>Eukaryota</taxon>
        <taxon>Viridiplantae</taxon>
        <taxon>Streptophyta</taxon>
        <taxon>Embryophyta</taxon>
        <taxon>Tracheophyta</taxon>
        <taxon>Spermatophyta</taxon>
        <taxon>Magnoliopsida</taxon>
        <taxon>eudicotyledons</taxon>
        <taxon>Gunneridae</taxon>
        <taxon>Pentapetalae</taxon>
        <taxon>asterids</taxon>
        <taxon>lamiids</taxon>
        <taxon>Solanales</taxon>
        <taxon>Solanaceae</taxon>
        <taxon>Solanoideae</taxon>
        <taxon>Solaneae</taxon>
        <taxon>Solanum</taxon>
    </lineage>
</organism>
<accession>A0A9J6B0W1</accession>
<keyword evidence="2" id="KW-1185">Reference proteome</keyword>
<comment type="caution">
    <text evidence="1">The sequence shown here is derived from an EMBL/GenBank/DDBJ whole genome shotgun (WGS) entry which is preliminary data.</text>
</comment>
<evidence type="ECO:0000313" key="2">
    <source>
        <dbReference type="Proteomes" id="UP000824120"/>
    </source>
</evidence>
<sequence>MMMLIIFVPLINLNNELNAKVAAFDAQQFNYEFCNTEKALRSQIEDLKRKEMQCTQTFLEDAIFGNKYNIEHVSIGVSFGEVEYPKFGVKEHV</sequence>